<name>A0A0M9G447_LEPPY</name>
<dbReference type="Gene3D" id="1.10.8.270">
    <property type="entry name" value="putative rabgap domain of human tbc1 domain family member 14 like domains"/>
    <property type="match status" value="1"/>
</dbReference>
<dbReference type="InterPro" id="IPR050302">
    <property type="entry name" value="Rab_GAP_TBC_domain"/>
</dbReference>
<feature type="region of interest" description="Disordered" evidence="3">
    <location>
        <begin position="164"/>
        <end position="200"/>
    </location>
</feature>
<dbReference type="GO" id="GO:0005096">
    <property type="term" value="F:GTPase activator activity"/>
    <property type="evidence" value="ECO:0007669"/>
    <property type="project" value="UniProtKB-KW"/>
</dbReference>
<dbReference type="PANTHER" id="PTHR47219">
    <property type="entry name" value="RAB GTPASE-ACTIVATING PROTEIN 1-LIKE"/>
    <property type="match status" value="1"/>
</dbReference>
<dbReference type="OrthoDB" id="294251at2759"/>
<dbReference type="PROSITE" id="PS50086">
    <property type="entry name" value="TBC_RABGAP"/>
    <property type="match status" value="1"/>
</dbReference>
<evidence type="ECO:0000256" key="2">
    <source>
        <dbReference type="ARBA" id="ARBA00023054"/>
    </source>
</evidence>
<dbReference type="Gene3D" id="1.10.472.80">
    <property type="entry name" value="Ypt/Rab-GAP domain of gyp1p, domain 3"/>
    <property type="match status" value="1"/>
</dbReference>
<accession>A0A0M9G447</accession>
<dbReference type="Pfam" id="PF00566">
    <property type="entry name" value="RabGAP-TBC"/>
    <property type="match status" value="1"/>
</dbReference>
<dbReference type="VEuPathDB" id="TriTrypDB:LpyrH10_06_4160"/>
<dbReference type="GO" id="GO:0031267">
    <property type="term" value="F:small GTPase binding"/>
    <property type="evidence" value="ECO:0007669"/>
    <property type="project" value="TreeGrafter"/>
</dbReference>
<evidence type="ECO:0000313" key="6">
    <source>
        <dbReference type="Proteomes" id="UP000037923"/>
    </source>
</evidence>
<feature type="region of interest" description="Disordered" evidence="3">
    <location>
        <begin position="1"/>
        <end position="27"/>
    </location>
</feature>
<evidence type="ECO:0000259" key="4">
    <source>
        <dbReference type="PROSITE" id="PS50086"/>
    </source>
</evidence>
<dbReference type="GeneID" id="26904337"/>
<dbReference type="PANTHER" id="PTHR47219:SF9">
    <property type="entry name" value="GTPASE ACTIVATING PROTEIN AND CENTROSOME-ASSOCIATED, ISOFORM B"/>
    <property type="match status" value="1"/>
</dbReference>
<proteinExistence type="predicted"/>
<reference evidence="5 6" key="1">
    <citation type="submission" date="2015-07" db="EMBL/GenBank/DDBJ databases">
        <title>High-quality genome of monoxenous trypanosomatid Leptomonas pyrrhocoris.</title>
        <authorList>
            <person name="Flegontov P."/>
            <person name="Butenko A."/>
            <person name="Firsov S."/>
            <person name="Vlcek C."/>
            <person name="Logacheva M.D."/>
            <person name="Field M."/>
            <person name="Filatov D."/>
            <person name="Flegontova O."/>
            <person name="Gerasimov E."/>
            <person name="Jackson A.P."/>
            <person name="Kelly S."/>
            <person name="Opperdoes F."/>
            <person name="O'Reilly A."/>
            <person name="Votypka J."/>
            <person name="Yurchenko V."/>
            <person name="Lukes J."/>
        </authorList>
    </citation>
    <scope>NUCLEOTIDE SEQUENCE [LARGE SCALE GENOMIC DNA]</scope>
    <source>
        <strain evidence="5">H10</strain>
    </source>
</reference>
<feature type="region of interest" description="Disordered" evidence="3">
    <location>
        <begin position="39"/>
        <end position="111"/>
    </location>
</feature>
<gene>
    <name evidence="5" type="ORF">ABB37_04046</name>
</gene>
<dbReference type="FunFam" id="1.10.8.270:FF:000016">
    <property type="entry name" value="TBC1 domain family member 2A"/>
    <property type="match status" value="1"/>
</dbReference>
<dbReference type="Gene3D" id="1.10.10.750">
    <property type="entry name" value="Ypt/Rab-GAP domain of gyp1p, domain 1"/>
    <property type="match status" value="1"/>
</dbReference>
<dbReference type="RefSeq" id="XP_015660198.1">
    <property type="nucleotide sequence ID" value="XM_015801578.1"/>
</dbReference>
<dbReference type="SMART" id="SM00164">
    <property type="entry name" value="TBC"/>
    <property type="match status" value="1"/>
</dbReference>
<evidence type="ECO:0000256" key="1">
    <source>
        <dbReference type="ARBA" id="ARBA00022468"/>
    </source>
</evidence>
<dbReference type="InterPro" id="IPR035969">
    <property type="entry name" value="Rab-GAP_TBC_sf"/>
</dbReference>
<dbReference type="AlphaFoldDB" id="A0A0M9G447"/>
<evidence type="ECO:0000256" key="3">
    <source>
        <dbReference type="SAM" id="MobiDB-lite"/>
    </source>
</evidence>
<feature type="compositionally biased region" description="Low complexity" evidence="3">
    <location>
        <begin position="50"/>
        <end position="60"/>
    </location>
</feature>
<sequence>MDEGSAFVTDDVDNSRRSRELDSSSLHISALREDRAVASASLLTRSPRNTTPTLPQAAPAAKDESNGDTNKNLLTGVGRDFSAASPLPHANGTRRDDSPASQSGKVELVSSPLQVVPEPVGEVHMSSANAAAMSGAASVPSPSSFTSRHAPLVPENRHVVKGAALPQPLRKSQLRAAPTGGSDSDTEEEGGNENDAANANGTAVGLDSVLDAEEQEAERQFVDEFGFVIDEDAKARDEKYIRRIDGKQVVRREIKWANMAADWNRTNTRMHAKLKERCRKGIPSRFRGVAWQLLLGSFHQLNSDGNAGVFVALRDKTLADKEVDAIISRDLARTFPNHVLFQDAGGAGQTFLRNVLHAYAGSDPEVGYVQGMGFLVAALSTQMGEEESFWALHEMMFNERYKMRELFRPGFPLLQQFFYQLKRLIARLLPKLSRRLDELEIQPSYYASQWFLTLFVAHFPFRALLRIWDIFFSEGWKIIFRTGIALMKWEESHLLSLPFEEILPALKSLQDNRDARELLRRAHRIKFKTVELNRYGDEYWEKIGVVHRD</sequence>
<keyword evidence="6" id="KW-1185">Reference proteome</keyword>
<feature type="domain" description="Rab-GAP TBC" evidence="4">
    <location>
        <begin position="281"/>
        <end position="475"/>
    </location>
</feature>
<dbReference type="OMA" id="KLRASMW"/>
<keyword evidence="1" id="KW-0343">GTPase activation</keyword>
<dbReference type="Proteomes" id="UP000037923">
    <property type="component" value="Unassembled WGS sequence"/>
</dbReference>
<feature type="compositionally biased region" description="Basic and acidic residues" evidence="3">
    <location>
        <begin position="13"/>
        <end position="22"/>
    </location>
</feature>
<organism evidence="5 6">
    <name type="scientific">Leptomonas pyrrhocoris</name>
    <name type="common">Firebug parasite</name>
    <dbReference type="NCBI Taxonomy" id="157538"/>
    <lineage>
        <taxon>Eukaryota</taxon>
        <taxon>Discoba</taxon>
        <taxon>Euglenozoa</taxon>
        <taxon>Kinetoplastea</taxon>
        <taxon>Metakinetoplastina</taxon>
        <taxon>Trypanosomatida</taxon>
        <taxon>Trypanosomatidae</taxon>
        <taxon>Leishmaniinae</taxon>
        <taxon>Leptomonas</taxon>
    </lineage>
</organism>
<dbReference type="SUPFAM" id="SSF47923">
    <property type="entry name" value="Ypt/Rab-GAP domain of gyp1p"/>
    <property type="match status" value="2"/>
</dbReference>
<protein>
    <submittedName>
        <fullName evidence="5">Putative rab-like GTPase activating protein</fullName>
    </submittedName>
</protein>
<dbReference type="EMBL" id="LGTL01000006">
    <property type="protein sequence ID" value="KPA81759.1"/>
    <property type="molecule type" value="Genomic_DNA"/>
</dbReference>
<dbReference type="FunFam" id="1.10.472.80:FF:000027">
    <property type="entry name" value="GTPase activating protein (Evi5)"/>
    <property type="match status" value="1"/>
</dbReference>
<dbReference type="FunFam" id="1.10.10.750:FF:000003">
    <property type="entry name" value="GTPase activating protein (Evi5)"/>
    <property type="match status" value="1"/>
</dbReference>
<keyword evidence="2" id="KW-0175">Coiled coil</keyword>
<comment type="caution">
    <text evidence="5">The sequence shown here is derived from an EMBL/GenBank/DDBJ whole genome shotgun (WGS) entry which is preliminary data.</text>
</comment>
<evidence type="ECO:0000313" key="5">
    <source>
        <dbReference type="EMBL" id="KPA81759.1"/>
    </source>
</evidence>
<dbReference type="InterPro" id="IPR000195">
    <property type="entry name" value="Rab-GAP-TBC_dom"/>
</dbReference>